<dbReference type="AlphaFoldDB" id="A0A1H7ULQ3"/>
<dbReference type="Pfam" id="PF13185">
    <property type="entry name" value="GAF_2"/>
    <property type="match status" value="1"/>
</dbReference>
<gene>
    <name evidence="2" type="ORF">SAMN05414137_11643</name>
</gene>
<evidence type="ECO:0000313" key="3">
    <source>
        <dbReference type="Proteomes" id="UP000183015"/>
    </source>
</evidence>
<proteinExistence type="predicted"/>
<dbReference type="STRING" id="235985.SAMN05414137_11643"/>
<dbReference type="SUPFAM" id="SSF55781">
    <property type="entry name" value="GAF domain-like"/>
    <property type="match status" value="1"/>
</dbReference>
<dbReference type="EMBL" id="FOAZ01000016">
    <property type="protein sequence ID" value="SEL98012.1"/>
    <property type="molecule type" value="Genomic_DNA"/>
</dbReference>
<name>A0A1H7ULQ3_STRJI</name>
<dbReference type="Proteomes" id="UP000183015">
    <property type="component" value="Unassembled WGS sequence"/>
</dbReference>
<organism evidence="2 3">
    <name type="scientific">Streptacidiphilus jiangxiensis</name>
    <dbReference type="NCBI Taxonomy" id="235985"/>
    <lineage>
        <taxon>Bacteria</taxon>
        <taxon>Bacillati</taxon>
        <taxon>Actinomycetota</taxon>
        <taxon>Actinomycetes</taxon>
        <taxon>Kitasatosporales</taxon>
        <taxon>Streptomycetaceae</taxon>
        <taxon>Streptacidiphilus</taxon>
    </lineage>
</organism>
<dbReference type="OrthoDB" id="4543954at2"/>
<dbReference type="Gene3D" id="3.30.450.40">
    <property type="match status" value="1"/>
</dbReference>
<accession>A0A1H7ULQ3</accession>
<feature type="domain" description="GAF" evidence="1">
    <location>
        <begin position="82"/>
        <end position="220"/>
    </location>
</feature>
<dbReference type="RefSeq" id="WP_042445016.1">
    <property type="nucleotide sequence ID" value="NZ_BBPN01000008.1"/>
</dbReference>
<protein>
    <submittedName>
        <fullName evidence="2">GAF domain-containing protein</fullName>
    </submittedName>
</protein>
<dbReference type="eggNOG" id="COG2203">
    <property type="taxonomic scope" value="Bacteria"/>
</dbReference>
<dbReference type="InterPro" id="IPR003018">
    <property type="entry name" value="GAF"/>
</dbReference>
<sequence length="231" mass="25032">MTDDRWCVVRVFMSRSQYLAEPLHYVTAPYQATAPYGSLTSASAIARTPDPLPGLVDHHGEQLAGARTLRAAVAALHEATRLPTALHHVLDDSMTLMSAEFANVQIVDPRDGSLVLVAQSGLSPGFLEHFALVRDDGSVCGRAAVNGTQTVVGDVREEPLLEPHWAVFRAAGIRAVQSTPVVDGDGRLIGVVSTHTSWARERSERDLHLMRIYGRFVGDTLARLLPKVPPS</sequence>
<evidence type="ECO:0000313" key="2">
    <source>
        <dbReference type="EMBL" id="SEL98012.1"/>
    </source>
</evidence>
<reference evidence="3" key="1">
    <citation type="submission" date="2016-10" db="EMBL/GenBank/DDBJ databases">
        <authorList>
            <person name="Varghese N."/>
        </authorList>
    </citation>
    <scope>NUCLEOTIDE SEQUENCE [LARGE SCALE GENOMIC DNA]</scope>
    <source>
        <strain evidence="3">DSM 45096 / BCRC 16803 / CGMCC 4.1857 / CIP 109030 / JCM 12277 / KCTC 19219 / NBRC 100920 / 33214</strain>
    </source>
</reference>
<keyword evidence="3" id="KW-1185">Reference proteome</keyword>
<evidence type="ECO:0000259" key="1">
    <source>
        <dbReference type="Pfam" id="PF13185"/>
    </source>
</evidence>
<dbReference type="InterPro" id="IPR029016">
    <property type="entry name" value="GAF-like_dom_sf"/>
</dbReference>